<evidence type="ECO:0000313" key="2">
    <source>
        <dbReference type="Proteomes" id="UP000032180"/>
    </source>
</evidence>
<dbReference type="HOGENOM" id="CLU_2227005_0_0_1"/>
<reference evidence="2" key="2">
    <citation type="submission" date="2013-12" db="EMBL/GenBank/DDBJ databases">
        <authorList>
            <person name="Yu Y."/>
            <person name="Lee S."/>
            <person name="de Baynast K."/>
            <person name="Wissotski M."/>
            <person name="Liu L."/>
            <person name="Talag J."/>
            <person name="Goicoechea J."/>
            <person name="Angelova A."/>
            <person name="Jetty R."/>
            <person name="Kudrna D."/>
            <person name="Golser W."/>
            <person name="Rivera L."/>
            <person name="Zhang J."/>
            <person name="Wing R."/>
        </authorList>
    </citation>
    <scope>NUCLEOTIDE SEQUENCE</scope>
</reference>
<dbReference type="AlphaFoldDB" id="A0A0D9XIW9"/>
<dbReference type="Gramene" id="LPERR10G04960.1">
    <property type="protein sequence ID" value="LPERR10G04960.1"/>
    <property type="gene ID" value="LPERR10G04960"/>
</dbReference>
<reference evidence="1 2" key="1">
    <citation type="submission" date="2012-08" db="EMBL/GenBank/DDBJ databases">
        <title>Oryza genome evolution.</title>
        <authorList>
            <person name="Wing R.A."/>
        </authorList>
    </citation>
    <scope>NUCLEOTIDE SEQUENCE</scope>
</reference>
<evidence type="ECO:0000313" key="1">
    <source>
        <dbReference type="EnsemblPlants" id="LPERR10G04960.1"/>
    </source>
</evidence>
<proteinExistence type="predicted"/>
<protein>
    <submittedName>
        <fullName evidence="1">Uncharacterized protein</fullName>
    </submittedName>
</protein>
<name>A0A0D9XIW9_9ORYZ</name>
<dbReference type="EnsemblPlants" id="LPERR10G04960.1">
    <property type="protein sequence ID" value="LPERR10G04960.1"/>
    <property type="gene ID" value="LPERR10G04960"/>
</dbReference>
<reference evidence="1" key="3">
    <citation type="submission" date="2015-04" db="UniProtKB">
        <authorList>
            <consortium name="EnsemblPlants"/>
        </authorList>
    </citation>
    <scope>IDENTIFICATION</scope>
</reference>
<sequence length="106" mass="12147">MEIQMSKAAAMEAAGKTATFIRCVHQWIHSVHLLQIWVSTSLSLREDRMEIQMSKAAVMEAAGETATFIRCVRQWIHSIHLLQIWVSTSLSLRERKGKETPCKRKP</sequence>
<dbReference type="Proteomes" id="UP000032180">
    <property type="component" value="Chromosome 10"/>
</dbReference>
<accession>A0A0D9XIW9</accession>
<organism evidence="1 2">
    <name type="scientific">Leersia perrieri</name>
    <dbReference type="NCBI Taxonomy" id="77586"/>
    <lineage>
        <taxon>Eukaryota</taxon>
        <taxon>Viridiplantae</taxon>
        <taxon>Streptophyta</taxon>
        <taxon>Embryophyta</taxon>
        <taxon>Tracheophyta</taxon>
        <taxon>Spermatophyta</taxon>
        <taxon>Magnoliopsida</taxon>
        <taxon>Liliopsida</taxon>
        <taxon>Poales</taxon>
        <taxon>Poaceae</taxon>
        <taxon>BOP clade</taxon>
        <taxon>Oryzoideae</taxon>
        <taxon>Oryzeae</taxon>
        <taxon>Oryzinae</taxon>
        <taxon>Leersia</taxon>
    </lineage>
</organism>
<keyword evidence="2" id="KW-1185">Reference proteome</keyword>